<gene>
    <name evidence="1" type="ORF">LARSCL_LOCUS8632</name>
</gene>
<dbReference type="EMBL" id="CAXIEN010000093">
    <property type="protein sequence ID" value="CAL1276412.1"/>
    <property type="molecule type" value="Genomic_DNA"/>
</dbReference>
<dbReference type="Proteomes" id="UP001497382">
    <property type="component" value="Unassembled WGS sequence"/>
</dbReference>
<evidence type="ECO:0000313" key="1">
    <source>
        <dbReference type="EMBL" id="CAL1276412.1"/>
    </source>
</evidence>
<name>A0AAV1ZXD4_9ARAC</name>
<protein>
    <submittedName>
        <fullName evidence="1">Uncharacterized protein</fullName>
    </submittedName>
</protein>
<keyword evidence="2" id="KW-1185">Reference proteome</keyword>
<evidence type="ECO:0000313" key="2">
    <source>
        <dbReference type="Proteomes" id="UP001497382"/>
    </source>
</evidence>
<reference evidence="1 2" key="1">
    <citation type="submission" date="2024-04" db="EMBL/GenBank/DDBJ databases">
        <authorList>
            <person name="Rising A."/>
            <person name="Reimegard J."/>
            <person name="Sonavane S."/>
            <person name="Akerstrom W."/>
            <person name="Nylinder S."/>
            <person name="Hedman E."/>
            <person name="Kallberg Y."/>
        </authorList>
    </citation>
    <scope>NUCLEOTIDE SEQUENCE [LARGE SCALE GENOMIC DNA]</scope>
</reference>
<organism evidence="1 2">
    <name type="scientific">Larinioides sclopetarius</name>
    <dbReference type="NCBI Taxonomy" id="280406"/>
    <lineage>
        <taxon>Eukaryota</taxon>
        <taxon>Metazoa</taxon>
        <taxon>Ecdysozoa</taxon>
        <taxon>Arthropoda</taxon>
        <taxon>Chelicerata</taxon>
        <taxon>Arachnida</taxon>
        <taxon>Araneae</taxon>
        <taxon>Araneomorphae</taxon>
        <taxon>Entelegynae</taxon>
        <taxon>Araneoidea</taxon>
        <taxon>Araneidae</taxon>
        <taxon>Larinioides</taxon>
    </lineage>
</organism>
<accession>A0AAV1ZXD4</accession>
<proteinExistence type="predicted"/>
<sequence>MDGVLLTSTISSMEPPKSGTPGIHSVLASPDPKGVIRVTNEKISNGHNVHYGMTVDNIQILEAWSFANTYLTNCEVLPSSWSFEMAFHEMKHDGSVSFSLFLRRNYSWNSIGDAAFFRTTIWVSFTTSKGCPIFPPTVFTQDSMILGEEMIKSVQTNPPLSGMGESLCQELVLTISIMVRFCHLDG</sequence>
<comment type="caution">
    <text evidence="1">The sequence shown here is derived from an EMBL/GenBank/DDBJ whole genome shotgun (WGS) entry which is preliminary data.</text>
</comment>
<dbReference type="AlphaFoldDB" id="A0AAV1ZXD4"/>